<gene>
    <name evidence="10" type="ORF">HYH03_004513</name>
</gene>
<feature type="compositionally biased region" description="Gly residues" evidence="8">
    <location>
        <begin position="592"/>
        <end position="603"/>
    </location>
</feature>
<feature type="region of interest" description="Disordered" evidence="8">
    <location>
        <begin position="325"/>
        <end position="424"/>
    </location>
</feature>
<accession>A0A835Y909</accession>
<dbReference type="InterPro" id="IPR018200">
    <property type="entry name" value="USP_CS"/>
</dbReference>
<feature type="domain" description="USP" evidence="9">
    <location>
        <begin position="20"/>
        <end position="922"/>
    </location>
</feature>
<keyword evidence="11" id="KW-1185">Reference proteome</keyword>
<feature type="compositionally biased region" description="Acidic residues" evidence="8">
    <location>
        <begin position="409"/>
        <end position="419"/>
    </location>
</feature>
<reference evidence="10" key="1">
    <citation type="journal article" date="2020" name="bioRxiv">
        <title>Comparative genomics of Chlamydomonas.</title>
        <authorList>
            <person name="Craig R.J."/>
            <person name="Hasan A.R."/>
            <person name="Ness R.W."/>
            <person name="Keightley P.D."/>
        </authorList>
    </citation>
    <scope>NUCLEOTIDE SEQUENCE</scope>
    <source>
        <strain evidence="10">CCAP 11/70</strain>
    </source>
</reference>
<feature type="compositionally biased region" description="Low complexity" evidence="8">
    <location>
        <begin position="369"/>
        <end position="389"/>
    </location>
</feature>
<proteinExistence type="inferred from homology"/>
<dbReference type="GO" id="GO:0006508">
    <property type="term" value="P:proteolysis"/>
    <property type="evidence" value="ECO:0007669"/>
    <property type="project" value="UniProtKB-KW"/>
</dbReference>
<feature type="compositionally biased region" description="Polar residues" evidence="8">
    <location>
        <begin position="357"/>
        <end position="368"/>
    </location>
</feature>
<evidence type="ECO:0000256" key="5">
    <source>
        <dbReference type="ARBA" id="ARBA00022801"/>
    </source>
</evidence>
<dbReference type="EC" id="3.4.19.12" evidence="7"/>
<dbReference type="Proteomes" id="UP000612055">
    <property type="component" value="Unassembled WGS sequence"/>
</dbReference>
<comment type="caution">
    <text evidence="10">The sequence shown here is derived from an EMBL/GenBank/DDBJ whole genome shotgun (WGS) entry which is preliminary data.</text>
</comment>
<dbReference type="AlphaFoldDB" id="A0A835Y909"/>
<dbReference type="InterPro" id="IPR028889">
    <property type="entry name" value="USP"/>
</dbReference>
<keyword evidence="5 7" id="KW-0378">Hydrolase</keyword>
<dbReference type="PANTHER" id="PTHR24006">
    <property type="entry name" value="UBIQUITIN CARBOXYL-TERMINAL HYDROLASE"/>
    <property type="match status" value="1"/>
</dbReference>
<feature type="region of interest" description="Disordered" evidence="8">
    <location>
        <begin position="471"/>
        <end position="500"/>
    </location>
</feature>
<dbReference type="GO" id="GO:0005829">
    <property type="term" value="C:cytosol"/>
    <property type="evidence" value="ECO:0007669"/>
    <property type="project" value="TreeGrafter"/>
</dbReference>
<dbReference type="Pfam" id="PF00443">
    <property type="entry name" value="UCH"/>
    <property type="match status" value="2"/>
</dbReference>
<keyword evidence="3 7" id="KW-0645">Protease</keyword>
<evidence type="ECO:0000256" key="4">
    <source>
        <dbReference type="ARBA" id="ARBA00022786"/>
    </source>
</evidence>
<dbReference type="SUPFAM" id="SSF54001">
    <property type="entry name" value="Cysteine proteinases"/>
    <property type="match status" value="1"/>
</dbReference>
<dbReference type="PROSITE" id="PS50235">
    <property type="entry name" value="USP_3"/>
    <property type="match status" value="1"/>
</dbReference>
<evidence type="ECO:0000256" key="3">
    <source>
        <dbReference type="ARBA" id="ARBA00022670"/>
    </source>
</evidence>
<dbReference type="PANTHER" id="PTHR24006:SF888">
    <property type="entry name" value="UBIQUITIN CARBOXYL-TERMINAL HYDROLASE 30"/>
    <property type="match status" value="1"/>
</dbReference>
<dbReference type="GO" id="GO:0004843">
    <property type="term" value="F:cysteine-type deubiquitinase activity"/>
    <property type="evidence" value="ECO:0007669"/>
    <property type="project" value="UniProtKB-UniRule"/>
</dbReference>
<comment type="catalytic activity">
    <reaction evidence="1 7">
        <text>Thiol-dependent hydrolysis of ester, thioester, amide, peptide and isopeptide bonds formed by the C-terminal Gly of ubiquitin (a 76-residue protein attached to proteins as an intracellular targeting signal).</text>
        <dbReference type="EC" id="3.4.19.12"/>
    </reaction>
</comment>
<feature type="region of interest" description="Disordered" evidence="8">
    <location>
        <begin position="582"/>
        <end position="614"/>
    </location>
</feature>
<evidence type="ECO:0000256" key="7">
    <source>
        <dbReference type="RuleBase" id="RU366025"/>
    </source>
</evidence>
<dbReference type="InterPro" id="IPR050164">
    <property type="entry name" value="Peptidase_C19"/>
</dbReference>
<comment type="function">
    <text evidence="7">Recognizes and hydrolyzes the peptide bond at the C-terminal Gly of ubiquitin. Involved in the processing of poly-ubiquitin precursors as well as that of ubiquitinated proteins.</text>
</comment>
<evidence type="ECO:0000313" key="11">
    <source>
        <dbReference type="Proteomes" id="UP000612055"/>
    </source>
</evidence>
<name>A0A835Y909_9CHLO</name>
<evidence type="ECO:0000256" key="2">
    <source>
        <dbReference type="ARBA" id="ARBA00009085"/>
    </source>
</evidence>
<keyword evidence="6 7" id="KW-0788">Thiol protease</keyword>
<dbReference type="InterPro" id="IPR001394">
    <property type="entry name" value="Peptidase_C19_UCH"/>
</dbReference>
<sequence length="923" mass="91769">MALSPMDGAAGWHELSTLPPGLRNLGNTCYLNSVLQALASSSHFTAFVFQRAAAVNQGTARLVAASANPFAATRWQRRALSSPGEDEAKQDSGTSLEDSRHAEAAPRGLLRVTPATAARAAKRAVADVVGRVAEAVLPALGRGLAQAVLWVTGYEPPPPTPTPPTPLHLAAPAAIPLASAACAPAAAAALAGGAMASHLRHLAACDSLLRLAPLIKALQPRYGPARSSAAAAAEEAAARAGLEVEEGESSRGAGPVDAGPLLAALRAVGPGGQVLQPGEQSDAAEALELLCDSLDSELASWHVLYGRWLEQPLYGSLADVNDAPEGRGGQAAAAPYDSPVGAAGDGGPGMATERTESLPNQGAASSPHLTTLTTLNPQPTASAAAESAAGLERGQAPGSPGEQEKTPVEEADGSEECEEESQRRYLSLPLPLPACRPPPSPLRGLRVSCSRCRACGNRSTVRVEPFWTLQLPLPPTPEPRRGHPSSTSGGGGGGPPALPHHRQLMAAAAMGPPRMALAAAAAAATAGGGGGGRPAGLTLADCLRAAVKAELVPGVECARCSLASALGALQPLLRRCAAAAGRPHAPAAPSSGSGGQDVAGGGSRDGERERGGGCAGGCSDAGGTGGCGASGGAGAGGAAGAELCAHASRLAALLAAPQPLPDLDLDLELGRLRRLAAVVSVALAVEAMGGGGGAAACRRDEAGAGVVEAEAEAEAAPELRPVRSAALRRNWVARPPPVLVLQLQRTVWDHVSGTTGKDGRHVAFPVVLPASELAAALGSPAPEAAGSEDGAVPTAVVGLGRQSGTSSSSSPPPPYVLVAVAVHYGGADSGHYLVYRRVPAAAAAAPCAPAAPTSASRSRSPETCSPSPDSGACGADASGAIAAGSGRGPGGLWLRVSDASVSVSSLAEALAQPAALLVYERRH</sequence>
<dbReference type="Gene3D" id="3.90.70.10">
    <property type="entry name" value="Cysteine proteinases"/>
    <property type="match status" value="3"/>
</dbReference>
<dbReference type="GO" id="GO:0016579">
    <property type="term" value="P:protein deubiquitination"/>
    <property type="evidence" value="ECO:0007669"/>
    <property type="project" value="InterPro"/>
</dbReference>
<organism evidence="10 11">
    <name type="scientific">Edaphochlamys debaryana</name>
    <dbReference type="NCBI Taxonomy" id="47281"/>
    <lineage>
        <taxon>Eukaryota</taxon>
        <taxon>Viridiplantae</taxon>
        <taxon>Chlorophyta</taxon>
        <taxon>core chlorophytes</taxon>
        <taxon>Chlorophyceae</taxon>
        <taxon>CS clade</taxon>
        <taxon>Chlamydomonadales</taxon>
        <taxon>Chlamydomonadales incertae sedis</taxon>
        <taxon>Edaphochlamys</taxon>
    </lineage>
</organism>
<feature type="region of interest" description="Disordered" evidence="8">
    <location>
        <begin position="78"/>
        <end position="109"/>
    </location>
</feature>
<dbReference type="PROSITE" id="PS00972">
    <property type="entry name" value="USP_1"/>
    <property type="match status" value="1"/>
</dbReference>
<evidence type="ECO:0000259" key="9">
    <source>
        <dbReference type="PROSITE" id="PS50235"/>
    </source>
</evidence>
<dbReference type="EMBL" id="JAEHOE010000014">
    <property type="protein sequence ID" value="KAG2497354.1"/>
    <property type="molecule type" value="Genomic_DNA"/>
</dbReference>
<feature type="region of interest" description="Disordered" evidence="8">
    <location>
        <begin position="850"/>
        <end position="872"/>
    </location>
</feature>
<evidence type="ECO:0000256" key="6">
    <source>
        <dbReference type="ARBA" id="ARBA00022807"/>
    </source>
</evidence>
<dbReference type="PROSITE" id="PS00973">
    <property type="entry name" value="USP_2"/>
    <property type="match status" value="1"/>
</dbReference>
<dbReference type="GO" id="GO:0005634">
    <property type="term" value="C:nucleus"/>
    <property type="evidence" value="ECO:0007669"/>
    <property type="project" value="TreeGrafter"/>
</dbReference>
<evidence type="ECO:0000256" key="1">
    <source>
        <dbReference type="ARBA" id="ARBA00000707"/>
    </source>
</evidence>
<dbReference type="InterPro" id="IPR038765">
    <property type="entry name" value="Papain-like_cys_pep_sf"/>
</dbReference>
<protein>
    <recommendedName>
        <fullName evidence="7">Ubiquitin carboxyl-terminal hydrolase</fullName>
        <ecNumber evidence="7">3.4.19.12</ecNumber>
    </recommendedName>
</protein>
<dbReference type="OrthoDB" id="2248014at2759"/>
<feature type="compositionally biased region" description="Low complexity" evidence="8">
    <location>
        <begin position="582"/>
        <end position="591"/>
    </location>
</feature>
<evidence type="ECO:0000256" key="8">
    <source>
        <dbReference type="SAM" id="MobiDB-lite"/>
    </source>
</evidence>
<evidence type="ECO:0000313" key="10">
    <source>
        <dbReference type="EMBL" id="KAG2497354.1"/>
    </source>
</evidence>
<comment type="similarity">
    <text evidence="2 7">Belongs to the peptidase C19 family.</text>
</comment>
<keyword evidence="4 7" id="KW-0833">Ubl conjugation pathway</keyword>